<organism evidence="1 2">
    <name type="scientific">Amphibacillus xylanus (strain ATCC 51415 / DSM 6626 / JCM 7361 / LMG 17667 / NBRC 15112 / Ep01)</name>
    <dbReference type="NCBI Taxonomy" id="698758"/>
    <lineage>
        <taxon>Bacteria</taxon>
        <taxon>Bacillati</taxon>
        <taxon>Bacillota</taxon>
        <taxon>Bacilli</taxon>
        <taxon>Bacillales</taxon>
        <taxon>Bacillaceae</taxon>
        <taxon>Amphibacillus</taxon>
    </lineage>
</organism>
<dbReference type="HOGENOM" id="CLU_197451_2_1_9"/>
<name>K0J3Q8_AMPXN</name>
<dbReference type="SUPFAM" id="SSF100985">
    <property type="entry name" value="Sporulation inhibitor Sda"/>
    <property type="match status" value="1"/>
</dbReference>
<dbReference type="Proteomes" id="UP000006294">
    <property type="component" value="Chromosome"/>
</dbReference>
<protein>
    <recommendedName>
        <fullName evidence="3">Sporulation histidine kinase inhibitor Sda</fullName>
    </recommendedName>
</protein>
<keyword evidence="2" id="KW-1185">Reference proteome</keyword>
<dbReference type="EMBL" id="AP012050">
    <property type="protein sequence ID" value="BAM47797.1"/>
    <property type="molecule type" value="Genomic_DNA"/>
</dbReference>
<dbReference type="KEGG" id="axl:AXY_16650"/>
<evidence type="ECO:0000313" key="2">
    <source>
        <dbReference type="Proteomes" id="UP000006294"/>
    </source>
</evidence>
<gene>
    <name evidence="1" type="ordered locus">AXY_16650</name>
</gene>
<sequence>MNSLSNELLVEAYLKAVELGLDSAFISLLWCELSSRKIYL</sequence>
<evidence type="ECO:0008006" key="3">
    <source>
        <dbReference type="Google" id="ProtNLM"/>
    </source>
</evidence>
<dbReference type="RefSeq" id="WP_015010390.1">
    <property type="nucleotide sequence ID" value="NC_018704.1"/>
</dbReference>
<dbReference type="OrthoDB" id="2933732at2"/>
<proteinExistence type="predicted"/>
<accession>K0J3Q8</accession>
<evidence type="ECO:0000313" key="1">
    <source>
        <dbReference type="EMBL" id="BAM47797.1"/>
    </source>
</evidence>
<dbReference type="Gene3D" id="1.10.287.1100">
    <property type="entry name" value="Sporulation inhibitor A"/>
    <property type="match status" value="1"/>
</dbReference>
<dbReference type="InterPro" id="IPR015064">
    <property type="entry name" value="Sda"/>
</dbReference>
<dbReference type="InterPro" id="IPR036916">
    <property type="entry name" value="Sda_sf"/>
</dbReference>
<dbReference type="Pfam" id="PF08970">
    <property type="entry name" value="Sda"/>
    <property type="match status" value="1"/>
</dbReference>
<reference evidence="1 2" key="1">
    <citation type="submission" date="2011-01" db="EMBL/GenBank/DDBJ databases">
        <title>Whole genome sequence of Amphibacillus xylinus NBRC 15112.</title>
        <authorList>
            <person name="Nakazawa H."/>
            <person name="Katano Y."/>
            <person name="Nakamura S."/>
            <person name="Sasagawa M."/>
            <person name="Fukada J."/>
            <person name="Arai T."/>
            <person name="Sasakura N."/>
            <person name="Mochizuki D."/>
            <person name="Hosoyama A."/>
            <person name="Harada K."/>
            <person name="Horikawa H."/>
            <person name="Kato Y."/>
            <person name="Harada T."/>
            <person name="Sasaki K."/>
            <person name="Sekiguchi M."/>
            <person name="Hodoyama M."/>
            <person name="Nishiko R."/>
            <person name="Narita H."/>
            <person name="Hanamaki A."/>
            <person name="Hata C."/>
            <person name="Konno Y."/>
            <person name="Niimura Y."/>
            <person name="Yamazaki S."/>
            <person name="Fujita N."/>
        </authorList>
    </citation>
    <scope>NUCLEOTIDE SEQUENCE [LARGE SCALE GENOMIC DNA]</scope>
    <source>
        <strain evidence="2">ATCC 51415 / DSM 6626 / JCM 7361 / LMG 17667 / NBRC 15112 / Ep01</strain>
    </source>
</reference>
<dbReference type="AlphaFoldDB" id="K0J3Q8"/>